<comment type="caution">
    <text evidence="1">The sequence shown here is derived from an EMBL/GenBank/DDBJ whole genome shotgun (WGS) entry which is preliminary data.</text>
</comment>
<gene>
    <name evidence="1" type="ORF">RRF57_009158</name>
</gene>
<organism evidence="1 2">
    <name type="scientific">Xylaria bambusicola</name>
    <dbReference type="NCBI Taxonomy" id="326684"/>
    <lineage>
        <taxon>Eukaryota</taxon>
        <taxon>Fungi</taxon>
        <taxon>Dikarya</taxon>
        <taxon>Ascomycota</taxon>
        <taxon>Pezizomycotina</taxon>
        <taxon>Sordariomycetes</taxon>
        <taxon>Xylariomycetidae</taxon>
        <taxon>Xylariales</taxon>
        <taxon>Xylariaceae</taxon>
        <taxon>Xylaria</taxon>
    </lineage>
</organism>
<dbReference type="AlphaFoldDB" id="A0AAN7UT76"/>
<evidence type="ECO:0000313" key="2">
    <source>
        <dbReference type="Proteomes" id="UP001305414"/>
    </source>
</evidence>
<sequence length="229" mass="26187">MAQQQALHVEFRSNELMQGPPNHRAEDFEQPRLRKCPFLLDTIKWKSATKLGDGYDGCVWKVEFGNEGTFVLKVEAQQRQAVESPRAVLSYSPPIRRCYGWLDFDGDLIKRMPYQIKPQPRKWDKPPHSMSPGNIYHAIVYEYISEDDNEPASVKALLRFFHLIGFSFTCSPRIENWKGGRLIDGSDVVYPGGVGWDVQYYGSPHIAAALLRSDPRLEVQEANSNSRIT</sequence>
<protein>
    <submittedName>
        <fullName evidence="1">Uncharacterized protein</fullName>
    </submittedName>
</protein>
<name>A0AAN7UT76_9PEZI</name>
<dbReference type="Proteomes" id="UP001305414">
    <property type="component" value="Unassembled WGS sequence"/>
</dbReference>
<accession>A0AAN7UT76</accession>
<evidence type="ECO:0000313" key="1">
    <source>
        <dbReference type="EMBL" id="KAK5633444.1"/>
    </source>
</evidence>
<dbReference type="EMBL" id="JAWHQM010000032">
    <property type="protein sequence ID" value="KAK5633444.1"/>
    <property type="molecule type" value="Genomic_DNA"/>
</dbReference>
<reference evidence="1 2" key="1">
    <citation type="submission" date="2023-10" db="EMBL/GenBank/DDBJ databases">
        <title>Draft genome sequence of Xylaria bambusicola isolate GMP-LS, the root and basal stem rot pathogen of sugarcane in Indonesia.</title>
        <authorList>
            <person name="Selvaraj P."/>
            <person name="Muralishankar V."/>
            <person name="Muruganantham S."/>
            <person name="Sp S."/>
            <person name="Haryani S."/>
            <person name="Lau K.J.X."/>
            <person name="Naqvi N.I."/>
        </authorList>
    </citation>
    <scope>NUCLEOTIDE SEQUENCE [LARGE SCALE GENOMIC DNA]</scope>
    <source>
        <strain evidence="1">GMP-LS</strain>
    </source>
</reference>
<proteinExistence type="predicted"/>
<keyword evidence="2" id="KW-1185">Reference proteome</keyword>